<evidence type="ECO:0000313" key="5">
    <source>
        <dbReference type="EMBL" id="CAF0768310.1"/>
    </source>
</evidence>
<dbReference type="CDD" id="cd00112">
    <property type="entry name" value="LDLa"/>
    <property type="match status" value="1"/>
</dbReference>
<accession>A0A813QK71</accession>
<dbReference type="InterPro" id="IPR002172">
    <property type="entry name" value="LDrepeatLR_classA_rpt"/>
</dbReference>
<dbReference type="Gene3D" id="4.10.400.10">
    <property type="entry name" value="Low-density Lipoprotein Receptor"/>
    <property type="match status" value="1"/>
</dbReference>
<proteinExistence type="predicted"/>
<protein>
    <submittedName>
        <fullName evidence="5">Uncharacterized protein</fullName>
    </submittedName>
</protein>
<dbReference type="EMBL" id="CAJNOL010000032">
    <property type="protein sequence ID" value="CAF0768310.1"/>
    <property type="molecule type" value="Genomic_DNA"/>
</dbReference>
<feature type="chain" id="PRO_5036409201" evidence="4">
    <location>
        <begin position="24"/>
        <end position="294"/>
    </location>
</feature>
<gene>
    <name evidence="5" type="ORF">JXQ802_LOCUS2579</name>
    <name evidence="6" type="ORF">PYM288_LOCUS5336</name>
</gene>
<dbReference type="InterPro" id="IPR036055">
    <property type="entry name" value="LDL_receptor-like_sf"/>
</dbReference>
<keyword evidence="3" id="KW-0472">Membrane</keyword>
<keyword evidence="7" id="KW-1185">Reference proteome</keyword>
<evidence type="ECO:0000313" key="7">
    <source>
        <dbReference type="Proteomes" id="UP000663870"/>
    </source>
</evidence>
<feature type="transmembrane region" description="Helical" evidence="3">
    <location>
        <begin position="204"/>
        <end position="229"/>
    </location>
</feature>
<feature type="disulfide bond" evidence="2">
    <location>
        <begin position="169"/>
        <end position="184"/>
    </location>
</feature>
<dbReference type="PROSITE" id="PS50068">
    <property type="entry name" value="LDLRA_2"/>
    <property type="match status" value="1"/>
</dbReference>
<sequence length="294" mass="33819">MTNIRIIQIWCWWLLVLIRNIYSNSLPIQFTSFCNESLTLSSSSLSIIYNKPSSYSTCCNITLVKSPSLSDSSEHIIINILNMSQMHPSLKIYDKQIELIKFSNYLSSNRTYLKSNILNLPIIFSLCQFDIQSFEILITNILKAPCKSNQYRCVIPNQDEWCIDETYHCDGYHSCPEGTDEYGCTKSIVRIASQNIKRTIRGGIVTTIIIFGLLLIICSVGIALGFVYFQRKRQRRRQFTYSLESTSDDGESSNTGYRLFNNWSHNRRLTDNNIDTVIIDANEHIPIATNMTIR</sequence>
<dbReference type="EMBL" id="CAJNOH010000054">
    <property type="protein sequence ID" value="CAF0815964.1"/>
    <property type="molecule type" value="Genomic_DNA"/>
</dbReference>
<keyword evidence="1 2" id="KW-1015">Disulfide bond</keyword>
<reference evidence="5" key="1">
    <citation type="submission" date="2021-02" db="EMBL/GenBank/DDBJ databases">
        <authorList>
            <person name="Nowell W R."/>
        </authorList>
    </citation>
    <scope>NUCLEOTIDE SEQUENCE</scope>
</reference>
<keyword evidence="4" id="KW-0732">Signal</keyword>
<name>A0A813QK71_9BILA</name>
<evidence type="ECO:0000256" key="3">
    <source>
        <dbReference type="SAM" id="Phobius"/>
    </source>
</evidence>
<feature type="signal peptide" evidence="4">
    <location>
        <begin position="1"/>
        <end position="23"/>
    </location>
</feature>
<evidence type="ECO:0000313" key="6">
    <source>
        <dbReference type="EMBL" id="CAF0815964.1"/>
    </source>
</evidence>
<evidence type="ECO:0000256" key="4">
    <source>
        <dbReference type="SAM" id="SignalP"/>
    </source>
</evidence>
<comment type="caution">
    <text evidence="2">Lacks conserved residue(s) required for the propagation of feature annotation.</text>
</comment>
<dbReference type="Proteomes" id="UP000663854">
    <property type="component" value="Unassembled WGS sequence"/>
</dbReference>
<comment type="caution">
    <text evidence="5">The sequence shown here is derived from an EMBL/GenBank/DDBJ whole genome shotgun (WGS) entry which is preliminary data.</text>
</comment>
<evidence type="ECO:0000256" key="1">
    <source>
        <dbReference type="ARBA" id="ARBA00023157"/>
    </source>
</evidence>
<dbReference type="SUPFAM" id="SSF57424">
    <property type="entry name" value="LDL receptor-like module"/>
    <property type="match status" value="1"/>
</dbReference>
<organism evidence="5 7">
    <name type="scientific">Rotaria sordida</name>
    <dbReference type="NCBI Taxonomy" id="392033"/>
    <lineage>
        <taxon>Eukaryota</taxon>
        <taxon>Metazoa</taxon>
        <taxon>Spiralia</taxon>
        <taxon>Gnathifera</taxon>
        <taxon>Rotifera</taxon>
        <taxon>Eurotatoria</taxon>
        <taxon>Bdelloidea</taxon>
        <taxon>Philodinida</taxon>
        <taxon>Philodinidae</taxon>
        <taxon>Rotaria</taxon>
    </lineage>
</organism>
<keyword evidence="3" id="KW-1133">Transmembrane helix</keyword>
<dbReference type="Proteomes" id="UP000663870">
    <property type="component" value="Unassembled WGS sequence"/>
</dbReference>
<keyword evidence="3" id="KW-0812">Transmembrane</keyword>
<dbReference type="AlphaFoldDB" id="A0A813QK71"/>
<evidence type="ECO:0000256" key="2">
    <source>
        <dbReference type="PROSITE-ProRule" id="PRU00124"/>
    </source>
</evidence>